<protein>
    <recommendedName>
        <fullName evidence="5">Sulfotransferase</fullName>
    </recommendedName>
</protein>
<dbReference type="AlphaFoldDB" id="A0A9N8EPE4"/>
<dbReference type="InterPro" id="IPR027417">
    <property type="entry name" value="P-loop_NTPase"/>
</dbReference>
<evidence type="ECO:0000313" key="4">
    <source>
        <dbReference type="Proteomes" id="UP001153069"/>
    </source>
</evidence>
<evidence type="ECO:0000313" key="3">
    <source>
        <dbReference type="EMBL" id="CAB9524040.1"/>
    </source>
</evidence>
<proteinExistence type="predicted"/>
<dbReference type="Proteomes" id="UP001153069">
    <property type="component" value="Unassembled WGS sequence"/>
</dbReference>
<reference evidence="3" key="1">
    <citation type="submission" date="2020-06" db="EMBL/GenBank/DDBJ databases">
        <authorList>
            <consortium name="Plant Systems Biology data submission"/>
        </authorList>
    </citation>
    <scope>NUCLEOTIDE SEQUENCE</scope>
    <source>
        <strain evidence="3">D6</strain>
    </source>
</reference>
<feature type="transmembrane region" description="Helical" evidence="2">
    <location>
        <begin position="33"/>
        <end position="56"/>
    </location>
</feature>
<accession>A0A9N8EPE4</accession>
<evidence type="ECO:0000256" key="2">
    <source>
        <dbReference type="SAM" id="Phobius"/>
    </source>
</evidence>
<keyword evidence="2" id="KW-0812">Transmembrane</keyword>
<feature type="region of interest" description="Disordered" evidence="1">
    <location>
        <begin position="83"/>
        <end position="125"/>
    </location>
</feature>
<gene>
    <name evidence="3" type="ORF">SEMRO_1487_G276740.1</name>
</gene>
<keyword evidence="2" id="KW-0472">Membrane</keyword>
<evidence type="ECO:0008006" key="5">
    <source>
        <dbReference type="Google" id="ProtNLM"/>
    </source>
</evidence>
<feature type="compositionally biased region" description="Polar residues" evidence="1">
    <location>
        <begin position="83"/>
        <end position="100"/>
    </location>
</feature>
<dbReference type="EMBL" id="CAICTM010001485">
    <property type="protein sequence ID" value="CAB9524040.1"/>
    <property type="molecule type" value="Genomic_DNA"/>
</dbReference>
<evidence type="ECO:0000256" key="1">
    <source>
        <dbReference type="SAM" id="MobiDB-lite"/>
    </source>
</evidence>
<dbReference type="SUPFAM" id="SSF52540">
    <property type="entry name" value="P-loop containing nucleoside triphosphate hydrolases"/>
    <property type="match status" value="1"/>
</dbReference>
<comment type="caution">
    <text evidence="3">The sequence shown here is derived from an EMBL/GenBank/DDBJ whole genome shotgun (WGS) entry which is preliminary data.</text>
</comment>
<organism evidence="3 4">
    <name type="scientific">Seminavis robusta</name>
    <dbReference type="NCBI Taxonomy" id="568900"/>
    <lineage>
        <taxon>Eukaryota</taxon>
        <taxon>Sar</taxon>
        <taxon>Stramenopiles</taxon>
        <taxon>Ochrophyta</taxon>
        <taxon>Bacillariophyta</taxon>
        <taxon>Bacillariophyceae</taxon>
        <taxon>Bacillariophycidae</taxon>
        <taxon>Naviculales</taxon>
        <taxon>Naviculaceae</taxon>
        <taxon>Seminavis</taxon>
    </lineage>
</organism>
<name>A0A9N8EPE4_9STRA</name>
<keyword evidence="2" id="KW-1133">Transmembrane helix</keyword>
<sequence length="539" mass="61437">MVKGPRRKGGTPSAAPAVEGTTCQKIIHRKRSVVLSVPLCLICGVGLVLVSDYDFWKVWSNSTIISNSSREINAVKNVTQQQKITVSSAEQSKPSSTPDTQPKPPIDIKQQASPQPKQEDLQEQEDQPIQHFLDLSQHNGHDKEKLLLLLRNHAGLTTLSYEHYNLLPTWAQVASMYGDQPRLQGATPETCRAFQTAAATAGWGKALAVAGMFNSGTNLLADTLLHNCAIPQHETNNNLPKAGEGIMWQMPQGKHAPPPQQEGWFVERGNDKSHMILPIVMIRDPFLWMKSLCHNFYTAHWPKFLPIDSPDNHCPALWPTQYELEQFRDKNFGPVTDQLPTGDLEFPPGTPNEGTYPLLKNNPLPAVVHAWNHKKNQTGDILPLTIDELQLHFFPVQIIYSERKRYHLSMVHFYNDWHREYYYNQQEQNAVLATNRIFLRLEDLMFHPQAMIQQVCECAGGRLVDETVRIRAQSTKESHSFPHEKEKDKKTARNGYLESMIHYGNPLLRLQGFTPLDLQYAAYYLDPKLMQEFHYNMPK</sequence>
<keyword evidence="4" id="KW-1185">Reference proteome</keyword>